<organism evidence="4 5">
    <name type="scientific">Salinibacterium amurskyense</name>
    <dbReference type="NCBI Taxonomy" id="205941"/>
    <lineage>
        <taxon>Bacteria</taxon>
        <taxon>Bacillati</taxon>
        <taxon>Actinomycetota</taxon>
        <taxon>Actinomycetes</taxon>
        <taxon>Micrococcales</taxon>
        <taxon>Microbacteriaceae</taxon>
        <taxon>Salinibacterium</taxon>
    </lineage>
</organism>
<comment type="caution">
    <text evidence="4">The sequence shown here is derived from an EMBL/GenBank/DDBJ whole genome shotgun (WGS) entry which is preliminary data.</text>
</comment>
<protein>
    <submittedName>
        <fullName evidence="4">FHA domain-containing protein</fullName>
    </submittedName>
</protein>
<feature type="region of interest" description="Disordered" evidence="2">
    <location>
        <begin position="1"/>
        <end position="21"/>
    </location>
</feature>
<dbReference type="SUPFAM" id="SSF49879">
    <property type="entry name" value="SMAD/FHA domain"/>
    <property type="match status" value="1"/>
</dbReference>
<dbReference type="AlphaFoldDB" id="A0A2M9D1P5"/>
<evidence type="ECO:0000313" key="4">
    <source>
        <dbReference type="EMBL" id="PJJ78077.1"/>
    </source>
</evidence>
<evidence type="ECO:0000256" key="1">
    <source>
        <dbReference type="ARBA" id="ARBA00022553"/>
    </source>
</evidence>
<sequence length="204" mass="22161">MKHDFDDTITAGQRPQLQSTMPDLDDTIIISARRTAAVVKPYQRPVESQAKQASPTTAQEAARLRARAAAQVKPPRAPVEPTAASSALYYRVQLDGTGQMYSLEHACVFGRDPRPPRIVKGVGPRLVAVQSPQREVSETHVEVRQLGASVIVTDLRSTNGSIVQVPGNAARKLRQGESVVVSTGTLVDIGDGNIIRILPRRRLE</sequence>
<accession>A0A2M9D1P5</accession>
<dbReference type="Pfam" id="PF00498">
    <property type="entry name" value="FHA"/>
    <property type="match status" value="1"/>
</dbReference>
<dbReference type="InterPro" id="IPR008984">
    <property type="entry name" value="SMAD_FHA_dom_sf"/>
</dbReference>
<name>A0A2M9D1P5_9MICO</name>
<gene>
    <name evidence="4" type="ORF">CLV85_2532</name>
</gene>
<dbReference type="EMBL" id="PGFH01000003">
    <property type="protein sequence ID" value="PJJ78077.1"/>
    <property type="molecule type" value="Genomic_DNA"/>
</dbReference>
<dbReference type="RefSeq" id="WP_100389986.1">
    <property type="nucleotide sequence ID" value="NZ_BMZU01000001.1"/>
</dbReference>
<feature type="compositionally biased region" description="Polar residues" evidence="2">
    <location>
        <begin position="10"/>
        <end position="21"/>
    </location>
</feature>
<keyword evidence="1" id="KW-0597">Phosphoprotein</keyword>
<evidence type="ECO:0000313" key="5">
    <source>
        <dbReference type="Proteomes" id="UP000231742"/>
    </source>
</evidence>
<dbReference type="CDD" id="cd00060">
    <property type="entry name" value="FHA"/>
    <property type="match status" value="1"/>
</dbReference>
<dbReference type="Proteomes" id="UP000231742">
    <property type="component" value="Unassembled WGS sequence"/>
</dbReference>
<keyword evidence="5" id="KW-1185">Reference proteome</keyword>
<reference evidence="4 5" key="1">
    <citation type="submission" date="2017-11" db="EMBL/GenBank/DDBJ databases">
        <title>Genomic Encyclopedia of Archaeal and Bacterial Type Strains, Phase II (KMG-II): From Individual Species to Whole Genera.</title>
        <authorList>
            <person name="Goeker M."/>
        </authorList>
    </citation>
    <scope>NUCLEOTIDE SEQUENCE [LARGE SCALE GENOMIC DNA]</scope>
    <source>
        <strain evidence="4 5">DSM 16400</strain>
    </source>
</reference>
<dbReference type="OrthoDB" id="5485098at2"/>
<evidence type="ECO:0000259" key="3">
    <source>
        <dbReference type="Pfam" id="PF00498"/>
    </source>
</evidence>
<dbReference type="InterPro" id="IPR000253">
    <property type="entry name" value="FHA_dom"/>
</dbReference>
<feature type="domain" description="FHA" evidence="3">
    <location>
        <begin position="127"/>
        <end position="190"/>
    </location>
</feature>
<evidence type="ECO:0000256" key="2">
    <source>
        <dbReference type="SAM" id="MobiDB-lite"/>
    </source>
</evidence>
<dbReference type="Gene3D" id="2.60.200.20">
    <property type="match status" value="1"/>
</dbReference>
<proteinExistence type="predicted"/>